<evidence type="ECO:0000313" key="3">
    <source>
        <dbReference type="WBParaSite" id="ACRNAN_scaffold18512.g28491.t1"/>
    </source>
</evidence>
<proteinExistence type="predicted"/>
<dbReference type="Proteomes" id="UP000887540">
    <property type="component" value="Unplaced"/>
</dbReference>
<keyword evidence="2" id="KW-1185">Reference proteome</keyword>
<organism evidence="2 3">
    <name type="scientific">Acrobeloides nanus</name>
    <dbReference type="NCBI Taxonomy" id="290746"/>
    <lineage>
        <taxon>Eukaryota</taxon>
        <taxon>Metazoa</taxon>
        <taxon>Ecdysozoa</taxon>
        <taxon>Nematoda</taxon>
        <taxon>Chromadorea</taxon>
        <taxon>Rhabditida</taxon>
        <taxon>Tylenchina</taxon>
        <taxon>Cephalobomorpha</taxon>
        <taxon>Cephaloboidea</taxon>
        <taxon>Cephalobidae</taxon>
        <taxon>Acrobeloides</taxon>
    </lineage>
</organism>
<dbReference type="WBParaSite" id="ACRNAN_scaffold18512.g28491.t1">
    <property type="protein sequence ID" value="ACRNAN_scaffold18512.g28491.t1"/>
    <property type="gene ID" value="ACRNAN_scaffold18512.g28491"/>
</dbReference>
<sequence>MDTYDNFNPRNVALLILEHFHNAPTSQISHVDRRYAERIIQEMNKDIQMEVYEVEEEEGLVFAETEAPEEDEQLEDEQDIIEKNMESESGNSSNEEIGHELYKESPEKKKSRNKISEEDLKKAYDTYKTGPGGKHSFERMNHLLPGIIRNPNDYQSLKRYVRRRDRQPTRLDKSKEMNRRTLEKFMIHQGKTIHDKDLRLFAIRANSEMPHPLENFNASPSWCFYFKKKNHIVLRKVLKYISKVKAKNPHAIQQKANEFVSVVNDFIRRENVQPQEVLNFDQSGFTKILKSGYTLAMKGQRRIEIMVDSKSAVSHSYCIMPIIAANGHLAPILYMVIGAQPEGKWPKTKIPQMPANVYADPGKSYIMTKQHMTSFIKNVLAPCMPNRALCLNFQKYFK</sequence>
<name>A0A914D4Y2_9BILA</name>
<accession>A0A914D4Y2</accession>
<feature type="compositionally biased region" description="Basic and acidic residues" evidence="1">
    <location>
        <begin position="96"/>
        <end position="116"/>
    </location>
</feature>
<protein>
    <submittedName>
        <fullName evidence="3">Transposase</fullName>
    </submittedName>
</protein>
<evidence type="ECO:0000256" key="1">
    <source>
        <dbReference type="SAM" id="MobiDB-lite"/>
    </source>
</evidence>
<evidence type="ECO:0000313" key="2">
    <source>
        <dbReference type="Proteomes" id="UP000887540"/>
    </source>
</evidence>
<reference evidence="3" key="1">
    <citation type="submission" date="2022-11" db="UniProtKB">
        <authorList>
            <consortium name="WormBaseParasite"/>
        </authorList>
    </citation>
    <scope>IDENTIFICATION</scope>
</reference>
<feature type="region of interest" description="Disordered" evidence="1">
    <location>
        <begin position="85"/>
        <end position="116"/>
    </location>
</feature>
<dbReference type="AlphaFoldDB" id="A0A914D4Y2"/>